<keyword evidence="2" id="KW-0472">Membrane</keyword>
<dbReference type="PANTHER" id="PTHR13947">
    <property type="entry name" value="GNAT FAMILY N-ACETYLTRANSFERASE"/>
    <property type="match status" value="1"/>
</dbReference>
<organism evidence="4 5">
    <name type="scientific">Saitoella complicata (strain BCRC 22490 / CBS 7301 / JCM 7358 / NBRC 10748 / NRRL Y-17804)</name>
    <dbReference type="NCBI Taxonomy" id="698492"/>
    <lineage>
        <taxon>Eukaryota</taxon>
        <taxon>Fungi</taxon>
        <taxon>Dikarya</taxon>
        <taxon>Ascomycota</taxon>
        <taxon>Taphrinomycotina</taxon>
        <taxon>Taphrinomycotina incertae sedis</taxon>
        <taxon>Saitoella</taxon>
    </lineage>
</organism>
<reference evidence="4 5" key="1">
    <citation type="journal article" date="2011" name="J. Gen. Appl. Microbiol.">
        <title>Draft genome sequencing of the enigmatic yeast Saitoella complicata.</title>
        <authorList>
            <person name="Nishida H."/>
            <person name="Hamamoto M."/>
            <person name="Sugiyama J."/>
        </authorList>
    </citation>
    <scope>NUCLEOTIDE SEQUENCE [LARGE SCALE GENOMIC DNA]</scope>
    <source>
        <strain evidence="4 5">NRRL Y-17804</strain>
    </source>
</reference>
<dbReference type="InterPro" id="IPR016181">
    <property type="entry name" value="Acyl_CoA_acyltransferase"/>
</dbReference>
<evidence type="ECO:0000256" key="2">
    <source>
        <dbReference type="SAM" id="Phobius"/>
    </source>
</evidence>
<sequence length="403" mass="45530">MKQTLCVLLLTTLPSSDYVFRINYVIISGPRSVFHGLTNINVKVLESQEDGIGSSNVNGLTAYSNAQVSDSATQDALEYNKSLKSVSTSPEHSLWSLIFISGRTLIVAFQQLSLFDIPRSHHKLSRTSLLRRRRRQQLIGPNAQHNIMAGPPIDKSKVPDLSIRPYTYRDLPIVRSVVADGFKNQSSLANAYIIYNFYFISTYIAALSAAYYALHKSTYASTSDWGMLLLTALSISVGFLIVVEYSTAPFFKGLKEEFCELPETDVFGVKKSGFWVAQYGTDIIGSIAVYPTKKPEVAEIRYWNVIRKYRSKHLGRDLLRQAIIHAGDVLKAKKVRVSTYTISEAAEKALRREGFEVVVTGAKVGGWLMHAYHMRERVWEVDVNDWAKVKLMEEKRRDEKREA</sequence>
<dbReference type="SUPFAM" id="SSF55729">
    <property type="entry name" value="Acyl-CoA N-acyltransferases (Nat)"/>
    <property type="match status" value="1"/>
</dbReference>
<name>A0A0E9NFV6_SAICN</name>
<proteinExistence type="predicted"/>
<feature type="transmembrane region" description="Helical" evidence="2">
    <location>
        <begin position="192"/>
        <end position="213"/>
    </location>
</feature>
<dbReference type="Gene3D" id="3.40.630.30">
    <property type="match status" value="1"/>
</dbReference>
<dbReference type="AlphaFoldDB" id="A0A0E9NFV6"/>
<dbReference type="STRING" id="698492.A0A0E9NFV6"/>
<evidence type="ECO:0000259" key="3">
    <source>
        <dbReference type="PROSITE" id="PS51186"/>
    </source>
</evidence>
<feature type="domain" description="N-acetyltransferase" evidence="3">
    <location>
        <begin position="227"/>
        <end position="379"/>
    </location>
</feature>
<keyword evidence="2" id="KW-0812">Transmembrane</keyword>
<feature type="transmembrane region" description="Helical" evidence="2">
    <location>
        <begin position="225"/>
        <end position="245"/>
    </location>
</feature>
<evidence type="ECO:0000256" key="1">
    <source>
        <dbReference type="ARBA" id="ARBA00022679"/>
    </source>
</evidence>
<dbReference type="EMBL" id="BACD03000017">
    <property type="protein sequence ID" value="GAO48752.1"/>
    <property type="molecule type" value="Genomic_DNA"/>
</dbReference>
<gene>
    <name evidence="4" type="ORF">G7K_2921-t1</name>
</gene>
<dbReference type="InterPro" id="IPR050769">
    <property type="entry name" value="NAT_camello-type"/>
</dbReference>
<comment type="caution">
    <text evidence="4">The sequence shown here is derived from an EMBL/GenBank/DDBJ whole genome shotgun (WGS) entry which is preliminary data.</text>
</comment>
<protein>
    <recommendedName>
        <fullName evidence="3">N-acetyltransferase domain-containing protein</fullName>
    </recommendedName>
</protein>
<dbReference type="PROSITE" id="PS51186">
    <property type="entry name" value="GNAT"/>
    <property type="match status" value="1"/>
</dbReference>
<keyword evidence="5" id="KW-1185">Reference proteome</keyword>
<evidence type="ECO:0000313" key="5">
    <source>
        <dbReference type="Proteomes" id="UP000033140"/>
    </source>
</evidence>
<dbReference type="InterPro" id="IPR000182">
    <property type="entry name" value="GNAT_dom"/>
</dbReference>
<accession>A0A0E9NFV6</accession>
<dbReference type="PANTHER" id="PTHR13947:SF37">
    <property type="entry name" value="LD18367P"/>
    <property type="match status" value="1"/>
</dbReference>
<reference evidence="4 5" key="3">
    <citation type="journal article" date="2015" name="Genome Announc.">
        <title>Draft Genome Sequence of the Archiascomycetous Yeast Saitoella complicata.</title>
        <authorList>
            <person name="Yamauchi K."/>
            <person name="Kondo S."/>
            <person name="Hamamoto M."/>
            <person name="Takahashi Y."/>
            <person name="Ogura Y."/>
            <person name="Hayashi T."/>
            <person name="Nishida H."/>
        </authorList>
    </citation>
    <scope>NUCLEOTIDE SEQUENCE [LARGE SCALE GENOMIC DNA]</scope>
    <source>
        <strain evidence="4 5">NRRL Y-17804</strain>
    </source>
</reference>
<dbReference type="CDD" id="cd04301">
    <property type="entry name" value="NAT_SF"/>
    <property type="match status" value="1"/>
</dbReference>
<dbReference type="Pfam" id="PF00583">
    <property type="entry name" value="Acetyltransf_1"/>
    <property type="match status" value="1"/>
</dbReference>
<keyword evidence="1" id="KW-0808">Transferase</keyword>
<dbReference type="Proteomes" id="UP000033140">
    <property type="component" value="Unassembled WGS sequence"/>
</dbReference>
<evidence type="ECO:0000313" key="4">
    <source>
        <dbReference type="EMBL" id="GAO48752.1"/>
    </source>
</evidence>
<dbReference type="GO" id="GO:0008080">
    <property type="term" value="F:N-acetyltransferase activity"/>
    <property type="evidence" value="ECO:0007669"/>
    <property type="project" value="InterPro"/>
</dbReference>
<keyword evidence="2" id="KW-1133">Transmembrane helix</keyword>
<reference evidence="4 5" key="2">
    <citation type="journal article" date="2014" name="J. Gen. Appl. Microbiol.">
        <title>The early diverging ascomycetous budding yeast Saitoella complicata has three histone deacetylases belonging to the Clr6, Hos2, and Rpd3 lineages.</title>
        <authorList>
            <person name="Nishida H."/>
            <person name="Matsumoto T."/>
            <person name="Kondo S."/>
            <person name="Hamamoto M."/>
            <person name="Yoshikawa H."/>
        </authorList>
    </citation>
    <scope>NUCLEOTIDE SEQUENCE [LARGE SCALE GENOMIC DNA]</scope>
    <source>
        <strain evidence="4 5">NRRL Y-17804</strain>
    </source>
</reference>